<evidence type="ECO:0000313" key="4">
    <source>
        <dbReference type="Proteomes" id="UP000287651"/>
    </source>
</evidence>
<feature type="transmembrane region" description="Helical" evidence="1">
    <location>
        <begin position="125"/>
        <end position="150"/>
    </location>
</feature>
<keyword evidence="1" id="KW-0812">Transmembrane</keyword>
<dbReference type="EMBL" id="AMZH03006826">
    <property type="protein sequence ID" value="RRT62851.1"/>
    <property type="molecule type" value="Genomic_DNA"/>
</dbReference>
<name>A0A426ZFW9_ENSVE</name>
<dbReference type="Proteomes" id="UP000287651">
    <property type="component" value="Unassembled WGS sequence"/>
</dbReference>
<gene>
    <name evidence="3" type="ORF">B296_00043147</name>
</gene>
<organism evidence="3 4">
    <name type="scientific">Ensete ventricosum</name>
    <name type="common">Abyssinian banana</name>
    <name type="synonym">Musa ensete</name>
    <dbReference type="NCBI Taxonomy" id="4639"/>
    <lineage>
        <taxon>Eukaryota</taxon>
        <taxon>Viridiplantae</taxon>
        <taxon>Streptophyta</taxon>
        <taxon>Embryophyta</taxon>
        <taxon>Tracheophyta</taxon>
        <taxon>Spermatophyta</taxon>
        <taxon>Magnoliopsida</taxon>
        <taxon>Liliopsida</taxon>
        <taxon>Zingiberales</taxon>
        <taxon>Musaceae</taxon>
        <taxon>Ensete</taxon>
    </lineage>
</organism>
<dbReference type="AlphaFoldDB" id="A0A426ZFW9"/>
<keyword evidence="1" id="KW-1133">Transmembrane helix</keyword>
<evidence type="ECO:0000313" key="3">
    <source>
        <dbReference type="EMBL" id="RRT62851.1"/>
    </source>
</evidence>
<keyword evidence="1" id="KW-0472">Membrane</keyword>
<feature type="signal peptide" evidence="2">
    <location>
        <begin position="1"/>
        <end position="19"/>
    </location>
</feature>
<accession>A0A426ZFW9</accession>
<sequence>MCQFLFGILLLLYVPSLDPYPGYTPIRTESLIDDMDYEPLPGEEQICPERKSPFDFLYRFWLGGFFKIGNDASQFVGPLILNRLLLVQHCHGLLTKGVQELACTCVVTLETGESMQQGEPAWHGYIYAFSIFAGVVCVLSYAGFSSWFLLREALTTLPRLLLLA</sequence>
<protein>
    <submittedName>
        <fullName evidence="3">Uncharacterized protein</fullName>
    </submittedName>
</protein>
<feature type="chain" id="PRO_5019492241" evidence="2">
    <location>
        <begin position="20"/>
        <end position="164"/>
    </location>
</feature>
<comment type="caution">
    <text evidence="3">The sequence shown here is derived from an EMBL/GenBank/DDBJ whole genome shotgun (WGS) entry which is preliminary data.</text>
</comment>
<evidence type="ECO:0000256" key="2">
    <source>
        <dbReference type="SAM" id="SignalP"/>
    </source>
</evidence>
<keyword evidence="2" id="KW-0732">Signal</keyword>
<proteinExistence type="predicted"/>
<reference evidence="3 4" key="1">
    <citation type="journal article" date="2014" name="Agronomy (Basel)">
        <title>A Draft Genome Sequence for Ensete ventricosum, the Drought-Tolerant Tree Against Hunger.</title>
        <authorList>
            <person name="Harrison J."/>
            <person name="Moore K.A."/>
            <person name="Paszkiewicz K."/>
            <person name="Jones T."/>
            <person name="Grant M."/>
            <person name="Ambacheew D."/>
            <person name="Muzemil S."/>
            <person name="Studholme D.J."/>
        </authorList>
    </citation>
    <scope>NUCLEOTIDE SEQUENCE [LARGE SCALE GENOMIC DNA]</scope>
</reference>
<evidence type="ECO:0000256" key="1">
    <source>
        <dbReference type="SAM" id="Phobius"/>
    </source>
</evidence>